<feature type="transmembrane region" description="Helical" evidence="1">
    <location>
        <begin position="64"/>
        <end position="86"/>
    </location>
</feature>
<gene>
    <name evidence="2" type="ORF">POL68_10185</name>
</gene>
<keyword evidence="3" id="KW-1185">Reference proteome</keyword>
<organism evidence="2 3">
    <name type="scientific">Stigmatella ashevillensis</name>
    <dbReference type="NCBI Taxonomy" id="2995309"/>
    <lineage>
        <taxon>Bacteria</taxon>
        <taxon>Pseudomonadati</taxon>
        <taxon>Myxococcota</taxon>
        <taxon>Myxococcia</taxon>
        <taxon>Myxococcales</taxon>
        <taxon>Cystobacterineae</taxon>
        <taxon>Archangiaceae</taxon>
        <taxon>Stigmatella</taxon>
    </lineage>
</organism>
<accession>A0ABT5D590</accession>
<protein>
    <recommendedName>
        <fullName evidence="4">EamA domain-containing protein</fullName>
    </recommendedName>
</protein>
<dbReference type="SUPFAM" id="SSF103481">
    <property type="entry name" value="Multidrug resistance efflux transporter EmrE"/>
    <property type="match status" value="1"/>
</dbReference>
<name>A0ABT5D590_9BACT</name>
<keyword evidence="1" id="KW-0812">Transmembrane</keyword>
<dbReference type="RefSeq" id="WP_272136872.1">
    <property type="nucleotide sequence ID" value="NZ_JAQNDM010000002.1"/>
</dbReference>
<dbReference type="InterPro" id="IPR037185">
    <property type="entry name" value="EmrE-like"/>
</dbReference>
<dbReference type="EMBL" id="JAQNDM010000002">
    <property type="protein sequence ID" value="MDC0708835.1"/>
    <property type="molecule type" value="Genomic_DNA"/>
</dbReference>
<proteinExistence type="predicted"/>
<feature type="transmembrane region" description="Helical" evidence="1">
    <location>
        <begin position="36"/>
        <end position="57"/>
    </location>
</feature>
<evidence type="ECO:0000256" key="1">
    <source>
        <dbReference type="SAM" id="Phobius"/>
    </source>
</evidence>
<keyword evidence="1" id="KW-1133">Transmembrane helix</keyword>
<evidence type="ECO:0000313" key="3">
    <source>
        <dbReference type="Proteomes" id="UP001221838"/>
    </source>
</evidence>
<evidence type="ECO:0000313" key="2">
    <source>
        <dbReference type="EMBL" id="MDC0708835.1"/>
    </source>
</evidence>
<sequence length="95" mass="10113">MHCTFGSSFHVLSSAGGLFAAEFFFIGESLSHTHASHMAVFLSTSSVFTALGLYWLVPAERLRGVQWVGIVVALVGIVLAFGGGWLRGGVSPRML</sequence>
<evidence type="ECO:0008006" key="4">
    <source>
        <dbReference type="Google" id="ProtNLM"/>
    </source>
</evidence>
<reference evidence="2 3" key="1">
    <citation type="submission" date="2022-11" db="EMBL/GenBank/DDBJ databases">
        <title>Minimal conservation of predation-associated metabolite biosynthetic gene clusters underscores biosynthetic potential of Myxococcota including descriptions for ten novel species: Archangium lansinium sp. nov., Myxococcus landrumus sp. nov., Nannocystis bai.</title>
        <authorList>
            <person name="Ahearne A."/>
            <person name="Stevens C."/>
            <person name="Dowd S."/>
        </authorList>
    </citation>
    <scope>NUCLEOTIDE SEQUENCE [LARGE SCALE GENOMIC DNA]</scope>
    <source>
        <strain evidence="2 3">NCWAL01</strain>
    </source>
</reference>
<keyword evidence="1" id="KW-0472">Membrane</keyword>
<comment type="caution">
    <text evidence="2">The sequence shown here is derived from an EMBL/GenBank/DDBJ whole genome shotgun (WGS) entry which is preliminary data.</text>
</comment>
<dbReference type="Proteomes" id="UP001221838">
    <property type="component" value="Unassembled WGS sequence"/>
</dbReference>